<feature type="region of interest" description="Disordered" evidence="1">
    <location>
        <begin position="1"/>
        <end position="21"/>
    </location>
</feature>
<dbReference type="AlphaFoldDB" id="A0A6A6LIB8"/>
<keyword evidence="3" id="KW-1185">Reference proteome</keyword>
<gene>
    <name evidence="2" type="ORF">GH714_006765</name>
</gene>
<comment type="caution">
    <text evidence="2">The sequence shown here is derived from an EMBL/GenBank/DDBJ whole genome shotgun (WGS) entry which is preliminary data.</text>
</comment>
<evidence type="ECO:0000313" key="3">
    <source>
        <dbReference type="Proteomes" id="UP000467840"/>
    </source>
</evidence>
<dbReference type="EMBL" id="JAAGAX010000010">
    <property type="protein sequence ID" value="KAF2300018.1"/>
    <property type="molecule type" value="Genomic_DNA"/>
</dbReference>
<reference evidence="2 3" key="1">
    <citation type="journal article" date="2020" name="Mol. Plant">
        <title>The Chromosome-Based Rubber Tree Genome Provides New Insights into Spurge Genome Evolution and Rubber Biosynthesis.</title>
        <authorList>
            <person name="Liu J."/>
            <person name="Shi C."/>
            <person name="Shi C.C."/>
            <person name="Li W."/>
            <person name="Zhang Q.J."/>
            <person name="Zhang Y."/>
            <person name="Li K."/>
            <person name="Lu H.F."/>
            <person name="Shi C."/>
            <person name="Zhu S.T."/>
            <person name="Xiao Z.Y."/>
            <person name="Nan H."/>
            <person name="Yue Y."/>
            <person name="Zhu X.G."/>
            <person name="Wu Y."/>
            <person name="Hong X.N."/>
            <person name="Fan G.Y."/>
            <person name="Tong Y."/>
            <person name="Zhang D."/>
            <person name="Mao C.L."/>
            <person name="Liu Y.L."/>
            <person name="Hao S.J."/>
            <person name="Liu W.Q."/>
            <person name="Lv M.Q."/>
            <person name="Zhang H.B."/>
            <person name="Liu Y."/>
            <person name="Hu-Tang G.R."/>
            <person name="Wang J.P."/>
            <person name="Wang J.H."/>
            <person name="Sun Y.H."/>
            <person name="Ni S.B."/>
            <person name="Chen W.B."/>
            <person name="Zhang X.C."/>
            <person name="Jiao Y.N."/>
            <person name="Eichler E.E."/>
            <person name="Li G.H."/>
            <person name="Liu X."/>
            <person name="Gao L.Z."/>
        </authorList>
    </citation>
    <scope>NUCLEOTIDE SEQUENCE [LARGE SCALE GENOMIC DNA]</scope>
    <source>
        <strain evidence="3">cv. GT1</strain>
        <tissue evidence="2">Leaf</tissue>
    </source>
</reference>
<evidence type="ECO:0000313" key="2">
    <source>
        <dbReference type="EMBL" id="KAF2300018.1"/>
    </source>
</evidence>
<protein>
    <submittedName>
        <fullName evidence="2">Uncharacterized protein</fullName>
    </submittedName>
</protein>
<accession>A0A6A6LIB8</accession>
<organism evidence="2 3">
    <name type="scientific">Hevea brasiliensis</name>
    <name type="common">Para rubber tree</name>
    <name type="synonym">Siphonia brasiliensis</name>
    <dbReference type="NCBI Taxonomy" id="3981"/>
    <lineage>
        <taxon>Eukaryota</taxon>
        <taxon>Viridiplantae</taxon>
        <taxon>Streptophyta</taxon>
        <taxon>Embryophyta</taxon>
        <taxon>Tracheophyta</taxon>
        <taxon>Spermatophyta</taxon>
        <taxon>Magnoliopsida</taxon>
        <taxon>eudicotyledons</taxon>
        <taxon>Gunneridae</taxon>
        <taxon>Pentapetalae</taxon>
        <taxon>rosids</taxon>
        <taxon>fabids</taxon>
        <taxon>Malpighiales</taxon>
        <taxon>Euphorbiaceae</taxon>
        <taxon>Crotonoideae</taxon>
        <taxon>Micrandreae</taxon>
        <taxon>Hevea</taxon>
    </lineage>
</organism>
<proteinExistence type="predicted"/>
<dbReference type="Proteomes" id="UP000467840">
    <property type="component" value="Chromosome 4"/>
</dbReference>
<sequence length="102" mass="11789">MLPQKKHALADLEKTNDQASNDVEEWRNLESDIKQADVDWLGAKEKLAFANSPFLSHLLDQQPCLWVKDREHETELVLVRFAFNGDKNKEALAMVSIGWKKR</sequence>
<evidence type="ECO:0000256" key="1">
    <source>
        <dbReference type="SAM" id="MobiDB-lite"/>
    </source>
</evidence>
<name>A0A6A6LIB8_HEVBR</name>